<keyword evidence="1" id="KW-1133">Transmembrane helix</keyword>
<protein>
    <recommendedName>
        <fullName evidence="2">Urease accessory protein UreH-like transmembrane domain-containing protein</fullName>
    </recommendedName>
</protein>
<organism evidence="3 4">
    <name type="scientific">Adiantum capillus-veneris</name>
    <name type="common">Maidenhair fern</name>
    <dbReference type="NCBI Taxonomy" id="13818"/>
    <lineage>
        <taxon>Eukaryota</taxon>
        <taxon>Viridiplantae</taxon>
        <taxon>Streptophyta</taxon>
        <taxon>Embryophyta</taxon>
        <taxon>Tracheophyta</taxon>
        <taxon>Polypodiopsida</taxon>
        <taxon>Polypodiidae</taxon>
        <taxon>Polypodiales</taxon>
        <taxon>Pteridineae</taxon>
        <taxon>Pteridaceae</taxon>
        <taxon>Vittarioideae</taxon>
        <taxon>Adiantum</taxon>
    </lineage>
</organism>
<dbReference type="AlphaFoldDB" id="A0A9D4USA4"/>
<feature type="transmembrane region" description="Helical" evidence="1">
    <location>
        <begin position="295"/>
        <end position="316"/>
    </location>
</feature>
<keyword evidence="1" id="KW-0812">Transmembrane</keyword>
<proteinExistence type="predicted"/>
<dbReference type="PANTHER" id="PTHR33876:SF4">
    <property type="entry name" value="CHLOROPLAST PROTEIN FOR GROWTH AND FERTILITY 2"/>
    <property type="match status" value="1"/>
</dbReference>
<keyword evidence="4" id="KW-1185">Reference proteome</keyword>
<evidence type="ECO:0000259" key="2">
    <source>
        <dbReference type="Pfam" id="PF13386"/>
    </source>
</evidence>
<dbReference type="OrthoDB" id="669460at2759"/>
<evidence type="ECO:0000313" key="4">
    <source>
        <dbReference type="Proteomes" id="UP000886520"/>
    </source>
</evidence>
<dbReference type="PANTHER" id="PTHR33876">
    <property type="entry name" value="UNNAMED PRODUCT"/>
    <property type="match status" value="1"/>
</dbReference>
<comment type="caution">
    <text evidence="3">The sequence shown here is derived from an EMBL/GenBank/DDBJ whole genome shotgun (WGS) entry which is preliminary data.</text>
</comment>
<evidence type="ECO:0000313" key="3">
    <source>
        <dbReference type="EMBL" id="KAI5073153.1"/>
    </source>
</evidence>
<feature type="transmembrane region" description="Helical" evidence="1">
    <location>
        <begin position="336"/>
        <end position="360"/>
    </location>
</feature>
<name>A0A9D4USA4_ADICA</name>
<feature type="transmembrane region" description="Helical" evidence="1">
    <location>
        <begin position="183"/>
        <end position="203"/>
    </location>
</feature>
<dbReference type="Proteomes" id="UP000886520">
    <property type="component" value="Chromosome 11"/>
</dbReference>
<keyword evidence="1" id="KW-0472">Membrane</keyword>
<sequence length="361" mass="38784">MGMLVLQQQQWRWRWEGASSHFSSSRYFSSPRLPSFAVPHLRLHRTAPRCLLQADESISCTGVSRICEPHRLPFLGLLPPFTEGRSSRANPWSVNLKALQRAVLLLMGLAAFFSLELPAVADLGIQGTVAAALQEAKFSEIMTSAWAGLMAGCLHTLTGPDHLAALAPLCIGRAKVESALVGALWGCGHDAGQIIFGLFFLLLKGKLKIELLQVWASRVVGITLLAIGAVGLKEAQEVPVSVLAAEGPRPSEVVEDRKTTHRLRTFATGIVYGLQPDALIVILPALALPSRLAGAAYLGMFLLGTVVAMGSYTAFIGSCGQALQSRVPWITRRLTIGSSIVAIIFGLGVLLGELFGINFFH</sequence>
<dbReference type="EMBL" id="JABFUD020000011">
    <property type="protein sequence ID" value="KAI5073153.1"/>
    <property type="molecule type" value="Genomic_DNA"/>
</dbReference>
<accession>A0A9D4USA4</accession>
<dbReference type="InterPro" id="IPR052776">
    <property type="entry name" value="Chloro_ReproSupport/MetalTrans"/>
</dbReference>
<reference evidence="3" key="1">
    <citation type="submission" date="2021-01" db="EMBL/GenBank/DDBJ databases">
        <title>Adiantum capillus-veneris genome.</title>
        <authorList>
            <person name="Fang Y."/>
            <person name="Liao Q."/>
        </authorList>
    </citation>
    <scope>NUCLEOTIDE SEQUENCE</scope>
    <source>
        <strain evidence="3">H3</strain>
        <tissue evidence="3">Leaf</tissue>
    </source>
</reference>
<feature type="transmembrane region" description="Helical" evidence="1">
    <location>
        <begin position="266"/>
        <end position="288"/>
    </location>
</feature>
<feature type="domain" description="Urease accessory protein UreH-like transmembrane" evidence="2">
    <location>
        <begin position="194"/>
        <end position="346"/>
    </location>
</feature>
<evidence type="ECO:0000256" key="1">
    <source>
        <dbReference type="SAM" id="Phobius"/>
    </source>
</evidence>
<gene>
    <name evidence="3" type="ORF">GOP47_0011166</name>
</gene>
<dbReference type="Pfam" id="PF13386">
    <property type="entry name" value="DsbD_2"/>
    <property type="match status" value="1"/>
</dbReference>
<dbReference type="InterPro" id="IPR039447">
    <property type="entry name" value="UreH-like_TM_dom"/>
</dbReference>